<dbReference type="RefSeq" id="XP_028887850.1">
    <property type="nucleotide sequence ID" value="XM_029021342.1"/>
</dbReference>
<organism evidence="2 3">
    <name type="scientific">Trypanosoma theileri</name>
    <dbReference type="NCBI Taxonomy" id="67003"/>
    <lineage>
        <taxon>Eukaryota</taxon>
        <taxon>Discoba</taxon>
        <taxon>Euglenozoa</taxon>
        <taxon>Kinetoplastea</taxon>
        <taxon>Metakinetoplastina</taxon>
        <taxon>Trypanosomatida</taxon>
        <taxon>Trypanosomatidae</taxon>
        <taxon>Trypanosoma</taxon>
    </lineage>
</organism>
<dbReference type="Proteomes" id="UP000192257">
    <property type="component" value="Unassembled WGS sequence"/>
</dbReference>
<reference evidence="2 3" key="1">
    <citation type="submission" date="2017-03" db="EMBL/GenBank/DDBJ databases">
        <title>An alternative strategy for trypanosome survival in the mammalian bloodstream revealed through genome and transcriptome analysis of the ubiquitous bovine parasite Trypanosoma (Megatrypanum) theileri.</title>
        <authorList>
            <person name="Kelly S."/>
            <person name="Ivens A."/>
            <person name="Mott A."/>
            <person name="O'Neill E."/>
            <person name="Emms D."/>
            <person name="Macleod O."/>
            <person name="Voorheis P."/>
            <person name="Matthews J."/>
            <person name="Matthews K."/>
            <person name="Carrington M."/>
        </authorList>
    </citation>
    <scope>NUCLEOTIDE SEQUENCE [LARGE SCALE GENOMIC DNA]</scope>
    <source>
        <strain evidence="2">Edinburgh</strain>
    </source>
</reference>
<dbReference type="VEuPathDB" id="TriTrypDB:TM35_000016610"/>
<dbReference type="AlphaFoldDB" id="A0A1X0PA21"/>
<accession>A0A1X0PA21</accession>
<evidence type="ECO:0000313" key="3">
    <source>
        <dbReference type="Proteomes" id="UP000192257"/>
    </source>
</evidence>
<dbReference type="EMBL" id="NBCO01000001">
    <property type="protein sequence ID" value="ORC93784.1"/>
    <property type="molecule type" value="Genomic_DNA"/>
</dbReference>
<gene>
    <name evidence="2" type="ORF">TM35_000016610</name>
</gene>
<protein>
    <submittedName>
        <fullName evidence="2">Uncharacterized protein</fullName>
    </submittedName>
</protein>
<comment type="caution">
    <text evidence="2">The sequence shown here is derived from an EMBL/GenBank/DDBJ whole genome shotgun (WGS) entry which is preliminary data.</text>
</comment>
<keyword evidence="3" id="KW-1185">Reference proteome</keyword>
<dbReference type="GeneID" id="39981122"/>
<sequence length="311" mass="38812">MRSQRWCPASPAAVCEVPAKPPQRHFYTGPTRVQESSLLLRRYLQKWIRFTRRRQVLICLQDIKHRACLASLLHVFYKWFLFASRRGVLRYLERRVIRETSILLAHRFFKKWQNITQLQKKRSLQLSVLRRIRYEAERRMVKREYERWKMTVKYRKILHRSVVALSSFHLVSLLRRYFLLWIRRRRRRYCLEKLKLIRYSAERTLTRHILREWILLVSRHIIACNLEGLTLQDMVYRFLKKWRRYTWICKSLRRIGHKACWYLIRNAFQKWKLWLVRTTVSLRLEYNNSVLLLQVYFLRWMMLHKVRRLEY</sequence>
<keyword evidence="1" id="KW-0812">Transmembrane</keyword>
<dbReference type="OrthoDB" id="240713at2759"/>
<keyword evidence="1" id="KW-0472">Membrane</keyword>
<proteinExistence type="predicted"/>
<evidence type="ECO:0000256" key="1">
    <source>
        <dbReference type="SAM" id="Phobius"/>
    </source>
</evidence>
<feature type="transmembrane region" description="Helical" evidence="1">
    <location>
        <begin position="157"/>
        <end position="178"/>
    </location>
</feature>
<keyword evidence="1" id="KW-1133">Transmembrane helix</keyword>
<name>A0A1X0PA21_9TRYP</name>
<evidence type="ECO:0000313" key="2">
    <source>
        <dbReference type="EMBL" id="ORC93784.1"/>
    </source>
</evidence>